<protein>
    <submittedName>
        <fullName evidence="1">Uncharacterized protein</fullName>
    </submittedName>
</protein>
<dbReference type="EMBL" id="BGZN01000006">
    <property type="protein sequence ID" value="GBR73098.1"/>
    <property type="molecule type" value="Genomic_DNA"/>
</dbReference>
<dbReference type="Proteomes" id="UP000269352">
    <property type="component" value="Unassembled WGS sequence"/>
</dbReference>
<evidence type="ECO:0000313" key="1">
    <source>
        <dbReference type="EMBL" id="GBR73098.1"/>
    </source>
</evidence>
<accession>A0A388T991</accession>
<name>A0A388T991_TERA1</name>
<dbReference type="AlphaFoldDB" id="A0A388T991"/>
<proteinExistence type="predicted"/>
<evidence type="ECO:0000313" key="2">
    <source>
        <dbReference type="Proteomes" id="UP000269352"/>
    </source>
</evidence>
<reference evidence="1 2" key="1">
    <citation type="journal article" date="2019" name="ISME J.">
        <title>Genome analyses of uncultured TG2/ZB3 bacteria in 'Margulisbacteria' specifically attached to ectosymbiotic spirochetes of protists in the termite gut.</title>
        <authorList>
            <person name="Utami Y.D."/>
            <person name="Kuwahara H."/>
            <person name="Igai K."/>
            <person name="Murakami T."/>
            <person name="Sugaya K."/>
            <person name="Morikawa T."/>
            <person name="Nagura Y."/>
            <person name="Yuki M."/>
            <person name="Deevong P."/>
            <person name="Inoue T."/>
            <person name="Kihara K."/>
            <person name="Lo N."/>
            <person name="Yamada A."/>
            <person name="Ohkuma M."/>
            <person name="Hongoh Y."/>
        </authorList>
    </citation>
    <scope>NUCLEOTIDE SEQUENCE [LARGE SCALE GENOMIC DNA]</scope>
    <source>
        <strain evidence="1">NkOx7-01</strain>
    </source>
</reference>
<sequence>MLQTKIIAGIDPAALLKTLKPRGVTIFILNNPDGVPFGRLEFVVTSNLLGIRWLNLTDANLRLPEFAKLQGLGTSILQAALNEARQLGLPNLKILSTNNYKLLHLINAKISPDAVYWVQKNFEKKSRPFRFTEYPWLENPLYIQSKNWLTRFEESIVMERDLAAWQQSVDETLFHYDYADGAFLPKTTESASFSVAFDKKGRLYLYHKETGKTISPEQIGDIELVDLDTAVIIPVNP</sequence>
<keyword evidence="2" id="KW-1185">Reference proteome</keyword>
<organism evidence="1 2">
    <name type="scientific">Termititenax aidoneus</name>
    <dbReference type="NCBI Taxonomy" id="2218524"/>
    <lineage>
        <taxon>Bacteria</taxon>
        <taxon>Bacillati</taxon>
        <taxon>Candidatus Margulisiibacteriota</taxon>
        <taxon>Candidatus Termititenacia</taxon>
        <taxon>Candidatus Termititenacales</taxon>
        <taxon>Candidatus Termititenacaceae</taxon>
        <taxon>Candidatus Termititenax</taxon>
    </lineage>
</organism>
<comment type="caution">
    <text evidence="1">The sequence shown here is derived from an EMBL/GenBank/DDBJ whole genome shotgun (WGS) entry which is preliminary data.</text>
</comment>
<gene>
    <name evidence="1" type="ORF">NO1_0539</name>
</gene>